<dbReference type="EMBL" id="GGMR01010808">
    <property type="protein sequence ID" value="MBY23427.1"/>
    <property type="molecule type" value="Transcribed_RNA"/>
</dbReference>
<evidence type="ECO:0000313" key="1">
    <source>
        <dbReference type="EMBL" id="MBY23427.1"/>
    </source>
</evidence>
<accession>A0A2S2P1T9</accession>
<dbReference type="SUPFAM" id="SSF49599">
    <property type="entry name" value="TRAF domain-like"/>
    <property type="match status" value="1"/>
</dbReference>
<dbReference type="AlphaFoldDB" id="A0A2S2P1T9"/>
<sequence>MEHLCPEINQLVSCFTCGSQTLPPYRLCANAHVACPPCTKYLSRCACGCCFLRRSNTTFNWLVFAMKLQCKYRNNYSDDGWRLSKPGQVDCSNKWFSVQELRDHYQTGCIRNLFTCPVQDCGHVARVDTITNHYETAHGPFELLSPSDYQQAPNCVMFELPIKLR</sequence>
<protein>
    <submittedName>
        <fullName evidence="1">Uncharacterized protein</fullName>
    </submittedName>
</protein>
<proteinExistence type="predicted"/>
<organism evidence="1">
    <name type="scientific">Schizaphis graminum</name>
    <name type="common">Green bug aphid</name>
    <dbReference type="NCBI Taxonomy" id="13262"/>
    <lineage>
        <taxon>Eukaryota</taxon>
        <taxon>Metazoa</taxon>
        <taxon>Ecdysozoa</taxon>
        <taxon>Arthropoda</taxon>
        <taxon>Hexapoda</taxon>
        <taxon>Insecta</taxon>
        <taxon>Pterygota</taxon>
        <taxon>Neoptera</taxon>
        <taxon>Paraneoptera</taxon>
        <taxon>Hemiptera</taxon>
        <taxon>Sternorrhyncha</taxon>
        <taxon>Aphidomorpha</taxon>
        <taxon>Aphidoidea</taxon>
        <taxon>Aphididae</taxon>
        <taxon>Aphidini</taxon>
        <taxon>Schizaphis</taxon>
    </lineage>
</organism>
<reference evidence="1" key="1">
    <citation type="submission" date="2018-04" db="EMBL/GenBank/DDBJ databases">
        <title>Transcriptome of Schizaphis graminum biotype I.</title>
        <authorList>
            <person name="Scully E.D."/>
            <person name="Geib S.M."/>
            <person name="Palmer N.A."/>
            <person name="Koch K."/>
            <person name="Bradshaw J."/>
            <person name="Heng-Moss T."/>
            <person name="Sarath G."/>
        </authorList>
    </citation>
    <scope>NUCLEOTIDE SEQUENCE</scope>
</reference>
<gene>
    <name evidence="1" type="ORF">g.43055</name>
</gene>
<name>A0A2S2P1T9_SCHGA</name>